<dbReference type="PhylomeDB" id="B3RN26"/>
<keyword evidence="2 6" id="KW-0812">Transmembrane</keyword>
<dbReference type="InParanoid" id="B3RN26"/>
<dbReference type="EMBL" id="DS985242">
    <property type="protein sequence ID" value="EDV27947.1"/>
    <property type="molecule type" value="Genomic_DNA"/>
</dbReference>
<dbReference type="GO" id="GO:0050185">
    <property type="term" value="F:phosphatidylinositol deacylase activity"/>
    <property type="evidence" value="ECO:0000318"/>
    <property type="project" value="GO_Central"/>
</dbReference>
<organism evidence="8 9">
    <name type="scientific">Trichoplax adhaerens</name>
    <name type="common">Trichoplax reptans</name>
    <dbReference type="NCBI Taxonomy" id="10228"/>
    <lineage>
        <taxon>Eukaryota</taxon>
        <taxon>Metazoa</taxon>
        <taxon>Placozoa</taxon>
        <taxon>Uniplacotomia</taxon>
        <taxon>Trichoplacea</taxon>
        <taxon>Trichoplacidae</taxon>
        <taxon>Trichoplax</taxon>
    </lineage>
</organism>
<evidence type="ECO:0000256" key="6">
    <source>
        <dbReference type="SAM" id="Phobius"/>
    </source>
</evidence>
<dbReference type="InterPro" id="IPR039529">
    <property type="entry name" value="PGAP1/BST1"/>
</dbReference>
<dbReference type="GO" id="GO:0006506">
    <property type="term" value="P:GPI anchor biosynthetic process"/>
    <property type="evidence" value="ECO:0000318"/>
    <property type="project" value="GO_Central"/>
</dbReference>
<evidence type="ECO:0000256" key="3">
    <source>
        <dbReference type="ARBA" id="ARBA00022801"/>
    </source>
</evidence>
<dbReference type="GO" id="GO:0016020">
    <property type="term" value="C:membrane"/>
    <property type="evidence" value="ECO:0007669"/>
    <property type="project" value="GOC"/>
</dbReference>
<dbReference type="eggNOG" id="KOG3724">
    <property type="taxonomic scope" value="Eukaryota"/>
</dbReference>
<dbReference type="GeneID" id="6750430"/>
<keyword evidence="3" id="KW-0378">Hydrolase</keyword>
<dbReference type="InterPro" id="IPR012908">
    <property type="entry name" value="PGAP1-ab_dom-like"/>
</dbReference>
<feature type="transmembrane region" description="Helical" evidence="6">
    <location>
        <begin position="533"/>
        <end position="557"/>
    </location>
</feature>
<proteinExistence type="predicted"/>
<evidence type="ECO:0000259" key="7">
    <source>
        <dbReference type="Pfam" id="PF07819"/>
    </source>
</evidence>
<keyword evidence="4 6" id="KW-1133">Transmembrane helix</keyword>
<dbReference type="Proteomes" id="UP000009022">
    <property type="component" value="Unassembled WGS sequence"/>
</dbReference>
<protein>
    <recommendedName>
        <fullName evidence="7">GPI inositol-deacylase PGAP1-like alpha/beta domain-containing protein</fullName>
    </recommendedName>
</protein>
<dbReference type="PANTHER" id="PTHR15495:SF7">
    <property type="entry name" value="GPI INOSITOL-DEACYLASE"/>
    <property type="match status" value="1"/>
</dbReference>
<comment type="subcellular location">
    <subcellularLocation>
        <location evidence="1">Endomembrane system</location>
    </subcellularLocation>
</comment>
<dbReference type="FunCoup" id="B3RN26">
    <property type="interactions" value="1129"/>
</dbReference>
<dbReference type="STRING" id="10228.B3RN26"/>
<dbReference type="HOGENOM" id="CLU_013735_1_0_1"/>
<sequence>MGLYESYGSNLLSYTTLRVNTKTLRNDHIFGIPILFIPGNAGSYKQVRSLASISYQKSMNRKEHFNYYTIDLNEEISGLYGGTLRDQAVFYADKYVADFYDTVNTFWQEQSSSGQILDQVIIASVGGGLRDVIVRSDLTSLASVANYNRSINAITTAVPRTWLTIDHRCIVWCKELVLAIVRALYDMIEAHGQISSSTSKRRNVLAHHLIKHNGMRNYPYKLGKKFLKIDQERPVNICISRIWSNGLHRKLLDVNINSELSQATHVMVSTATHDSVFAEFYRDAVKTKHIRLPSIVGFTAVDSDDNDQYILNYNLPDMRQIWEAYYVQINSSDRCLRHTTIQFHVPWFHEDVFRYVRLRINFILDYCYYRLYTTAWTETYQSKSTDSQDGNERLNTSPGVALALKQQTSDHFSIKTLLNQELDRRWKFAASLVSFSYLFSSTFSKFAWPFPIFPQPDIFNVMKSGEWSTYLLSVIHMFSISGLHFQFCIMDWLVYGVASVLRFTSRWLSMARLTGNIFTAICFNLYFNIIFGLLVITICLTMCGALGLYCTILYCYVKLVAIINSRQNKEREYCGSSDLCFLLLNSSLLSSFLTIPSAIMWFKNLRYGFNVMPDPFMHESLLASCGLLVLFQKSSFYEDIFYFSR</sequence>
<evidence type="ECO:0000313" key="9">
    <source>
        <dbReference type="Proteomes" id="UP000009022"/>
    </source>
</evidence>
<feature type="transmembrane region" description="Helical" evidence="6">
    <location>
        <begin position="578"/>
        <end position="601"/>
    </location>
</feature>
<evidence type="ECO:0000256" key="5">
    <source>
        <dbReference type="ARBA" id="ARBA00023136"/>
    </source>
</evidence>
<feature type="transmembrane region" description="Helical" evidence="6">
    <location>
        <begin position="470"/>
        <end position="495"/>
    </location>
</feature>
<dbReference type="RefSeq" id="XP_002109781.1">
    <property type="nucleotide sequence ID" value="XM_002109745.1"/>
</dbReference>
<dbReference type="Pfam" id="PF07819">
    <property type="entry name" value="PGAP1"/>
    <property type="match status" value="1"/>
</dbReference>
<accession>B3RN26</accession>
<evidence type="ECO:0000256" key="1">
    <source>
        <dbReference type="ARBA" id="ARBA00004308"/>
    </source>
</evidence>
<evidence type="ECO:0000256" key="4">
    <source>
        <dbReference type="ARBA" id="ARBA00022989"/>
    </source>
</evidence>
<name>B3RN26_TRIAD</name>
<evidence type="ECO:0000313" key="8">
    <source>
        <dbReference type="EMBL" id="EDV27947.1"/>
    </source>
</evidence>
<reference evidence="8 9" key="1">
    <citation type="journal article" date="2008" name="Nature">
        <title>The Trichoplax genome and the nature of placozoans.</title>
        <authorList>
            <person name="Srivastava M."/>
            <person name="Begovic E."/>
            <person name="Chapman J."/>
            <person name="Putnam N.H."/>
            <person name="Hellsten U."/>
            <person name="Kawashima T."/>
            <person name="Kuo A."/>
            <person name="Mitros T."/>
            <person name="Salamov A."/>
            <person name="Carpenter M.L."/>
            <person name="Signorovitch A.Y."/>
            <person name="Moreno M.A."/>
            <person name="Kamm K."/>
            <person name="Grimwood J."/>
            <person name="Schmutz J."/>
            <person name="Shapiro H."/>
            <person name="Grigoriev I.V."/>
            <person name="Buss L.W."/>
            <person name="Schierwater B."/>
            <person name="Dellaporta S.L."/>
            <person name="Rokhsar D.S."/>
        </authorList>
    </citation>
    <scope>NUCLEOTIDE SEQUENCE [LARGE SCALE GENOMIC DNA]</scope>
    <source>
        <strain evidence="8 9">Grell-BS-1999</strain>
    </source>
</reference>
<dbReference type="OrthoDB" id="348976at2759"/>
<dbReference type="GO" id="GO:0005783">
    <property type="term" value="C:endoplasmic reticulum"/>
    <property type="evidence" value="ECO:0000318"/>
    <property type="project" value="GO_Central"/>
</dbReference>
<dbReference type="Pfam" id="PF24660">
    <property type="entry name" value="PGAP1_3rd"/>
    <property type="match status" value="1"/>
</dbReference>
<dbReference type="PANTHER" id="PTHR15495">
    <property type="entry name" value="NEGATIVE REGULATOR OF VESICLE FORMATION-RELATED"/>
    <property type="match status" value="1"/>
</dbReference>
<gene>
    <name evidence="8" type="ORF">TRIADDRAFT_53016</name>
</gene>
<dbReference type="AlphaFoldDB" id="B3RN26"/>
<keyword evidence="5 6" id="KW-0472">Membrane</keyword>
<evidence type="ECO:0000256" key="2">
    <source>
        <dbReference type="ARBA" id="ARBA00022692"/>
    </source>
</evidence>
<feature type="domain" description="GPI inositol-deacylase PGAP1-like alpha/beta" evidence="7">
    <location>
        <begin position="90"/>
        <end position="187"/>
    </location>
</feature>
<dbReference type="CTD" id="6750430"/>
<dbReference type="KEGG" id="tad:TRIADDRAFT_53016"/>
<keyword evidence="9" id="KW-1185">Reference proteome</keyword>